<dbReference type="Proteomes" id="UP000243084">
    <property type="component" value="Unassembled WGS sequence"/>
</dbReference>
<keyword evidence="4 10" id="KW-0285">Flavoprotein</keyword>
<dbReference type="GO" id="GO:0016668">
    <property type="term" value="F:oxidoreductase activity, acting on a sulfur group of donors, NAD(P) as acceptor"/>
    <property type="evidence" value="ECO:0007669"/>
    <property type="project" value="InterPro"/>
</dbReference>
<gene>
    <name evidence="15" type="ORF">SAMN05216229_10687</name>
</gene>
<feature type="transmembrane region" description="Helical" evidence="11">
    <location>
        <begin position="240"/>
        <end position="259"/>
    </location>
</feature>
<dbReference type="PRINTS" id="PR00411">
    <property type="entry name" value="PNDRDTASEI"/>
</dbReference>
<dbReference type="SUPFAM" id="SSF55424">
    <property type="entry name" value="FAD/NAD-linked reductases, dimerisation (C-terminal) domain"/>
    <property type="match status" value="1"/>
</dbReference>
<accession>A0A1I5TFH5</accession>
<dbReference type="InterPro" id="IPR012999">
    <property type="entry name" value="Pyr_OxRdtase_I_AS"/>
</dbReference>
<dbReference type="AlphaFoldDB" id="A0A1I5TFH5"/>
<evidence type="ECO:0000259" key="13">
    <source>
        <dbReference type="Pfam" id="PF07992"/>
    </source>
</evidence>
<dbReference type="InterPro" id="IPR004099">
    <property type="entry name" value="Pyr_nucl-diS_OxRdtase_dimer"/>
</dbReference>
<keyword evidence="11" id="KW-1133">Transmembrane helix</keyword>
<organism evidence="15 16">
    <name type="scientific">Geopseudomonas sagittaria</name>
    <dbReference type="NCBI Taxonomy" id="1135990"/>
    <lineage>
        <taxon>Bacteria</taxon>
        <taxon>Pseudomonadati</taxon>
        <taxon>Pseudomonadota</taxon>
        <taxon>Gammaproteobacteria</taxon>
        <taxon>Pseudomonadales</taxon>
        <taxon>Pseudomonadaceae</taxon>
        <taxon>Geopseudomonas</taxon>
    </lineage>
</organism>
<evidence type="ECO:0000256" key="1">
    <source>
        <dbReference type="ARBA" id="ARBA00001974"/>
    </source>
</evidence>
<evidence type="ECO:0000256" key="6">
    <source>
        <dbReference type="ARBA" id="ARBA00022857"/>
    </source>
</evidence>
<dbReference type="GO" id="GO:0005886">
    <property type="term" value="C:plasma membrane"/>
    <property type="evidence" value="ECO:0007669"/>
    <property type="project" value="UniProtKB-ARBA"/>
</dbReference>
<keyword evidence="15" id="KW-0670">Pyruvate</keyword>
<keyword evidence="9 10" id="KW-0676">Redox-active center</keyword>
<proteinExistence type="inferred from homology"/>
<keyword evidence="11" id="KW-0812">Transmembrane</keyword>
<feature type="domain" description="VTT" evidence="14">
    <location>
        <begin position="68"/>
        <end position="184"/>
    </location>
</feature>
<evidence type="ECO:0000256" key="10">
    <source>
        <dbReference type="RuleBase" id="RU003691"/>
    </source>
</evidence>
<dbReference type="PROSITE" id="PS00076">
    <property type="entry name" value="PYRIDINE_REDOX_1"/>
    <property type="match status" value="1"/>
</dbReference>
<keyword evidence="6" id="KW-0521">NADP</keyword>
<evidence type="ECO:0000256" key="9">
    <source>
        <dbReference type="ARBA" id="ARBA00023284"/>
    </source>
</evidence>
<dbReference type="EMBL" id="FOXM01000006">
    <property type="protein sequence ID" value="SFP81799.1"/>
    <property type="molecule type" value="Genomic_DNA"/>
</dbReference>
<dbReference type="PANTHER" id="PTHR43014:SF2">
    <property type="entry name" value="MERCURIC REDUCTASE"/>
    <property type="match status" value="1"/>
</dbReference>
<sequence>MSTRRLVLLGVLATLVAAFFLFDLDRYFSLEALKARQAGLDAEVAAQPWRAAGLYLLVYVAVTALSLPGATLLTLIGGALFGLLGGTLLVSLASTLGATLAMLISRFLLRDWVRSRFATRLAAIDKGIAEEGAFYLFALRLVPLFPFFLINLAMGLTRLPVRTFWWVSQLGMLPGTLVYVNAGRELGQLDSLGGILSPGLLGAFVLLGIFPLLARKSLAWLKARQVYAGWQRPRRFERNLVVIGAGAGGLVSAYLAAAVKAKVTLIEKQRMGGDCLNTGCVPSKALIRSARLANELHKAERLGFRNVAGEADFAAVMARVQRVIQQVEPHDSAERYTELGVEVIAGEARITSPWTVEVDGRTLSTRAIIIAAGAQPLLPQIPGLAAMQPYTSDTIWSLRDKPGRLLVLGGGPIGCELSQAFQRLGCQVIQVDRNERLLAREDSDASVAVMARFRAEGIDLRLRHQAERFETLGGQRQLVARDRDSGETVTIPFDVLLVALGRVANVEGYGVDALQLTLRPNQTLETDEFLATRYPNIFAVGDVTGPYQFTHFAAHQAWYAAVNALFGDFRRFRADYRVIPHAIFTDPEVARVGLSEDEAHARGIACEVTRYGLDELDRAIADEAGYPDGRYGYVKVLTVPGRDRILGVTIVGEHAGDLLAEYVLAMQHNLGLNKILATVHTYPTLAEANKYAAGAWKRAHAPQAVLRALARFHSWRRGQARGGRRR</sequence>
<evidence type="ECO:0000259" key="12">
    <source>
        <dbReference type="Pfam" id="PF02852"/>
    </source>
</evidence>
<dbReference type="GO" id="GO:0050660">
    <property type="term" value="F:flavin adenine dinucleotide binding"/>
    <property type="evidence" value="ECO:0007669"/>
    <property type="project" value="TreeGrafter"/>
</dbReference>
<feature type="transmembrane region" description="Helical" evidence="11">
    <location>
        <begin position="194"/>
        <end position="214"/>
    </location>
</feature>
<keyword evidence="11" id="KW-0472">Membrane</keyword>
<dbReference type="PANTHER" id="PTHR43014">
    <property type="entry name" value="MERCURIC REDUCTASE"/>
    <property type="match status" value="1"/>
</dbReference>
<dbReference type="Pfam" id="PF02852">
    <property type="entry name" value="Pyr_redox_dim"/>
    <property type="match status" value="1"/>
</dbReference>
<evidence type="ECO:0000313" key="15">
    <source>
        <dbReference type="EMBL" id="SFP81799.1"/>
    </source>
</evidence>
<comment type="similarity">
    <text evidence="2 10">Belongs to the class-I pyridine nucleotide-disulfide oxidoreductase family.</text>
</comment>
<feature type="transmembrane region" description="Helical" evidence="11">
    <location>
        <begin position="56"/>
        <end position="81"/>
    </location>
</feature>
<dbReference type="SUPFAM" id="SSF51905">
    <property type="entry name" value="FAD/NAD(P)-binding domain"/>
    <property type="match status" value="1"/>
</dbReference>
<evidence type="ECO:0000256" key="8">
    <source>
        <dbReference type="ARBA" id="ARBA00023157"/>
    </source>
</evidence>
<evidence type="ECO:0000256" key="5">
    <source>
        <dbReference type="ARBA" id="ARBA00022827"/>
    </source>
</evidence>
<evidence type="ECO:0000259" key="14">
    <source>
        <dbReference type="Pfam" id="PF09335"/>
    </source>
</evidence>
<dbReference type="InterPro" id="IPR023753">
    <property type="entry name" value="FAD/NAD-binding_dom"/>
</dbReference>
<dbReference type="OrthoDB" id="9800167at2"/>
<evidence type="ECO:0000256" key="3">
    <source>
        <dbReference type="ARBA" id="ARBA00011738"/>
    </source>
</evidence>
<feature type="transmembrane region" description="Helical" evidence="11">
    <location>
        <begin position="164"/>
        <end position="182"/>
    </location>
</feature>
<feature type="transmembrane region" description="Helical" evidence="11">
    <location>
        <begin position="133"/>
        <end position="152"/>
    </location>
</feature>
<dbReference type="Pfam" id="PF07992">
    <property type="entry name" value="Pyr_redox_2"/>
    <property type="match status" value="1"/>
</dbReference>
<evidence type="ECO:0000256" key="2">
    <source>
        <dbReference type="ARBA" id="ARBA00007532"/>
    </source>
</evidence>
<feature type="domain" description="FAD/NAD(P)-binding" evidence="13">
    <location>
        <begin position="239"/>
        <end position="557"/>
    </location>
</feature>
<protein>
    <submittedName>
        <fullName evidence="15">Pyruvate/2-oxoglutarate dehydrogenase complex, dihydrolipoamide dehydrogenase (E3) component</fullName>
    </submittedName>
</protein>
<dbReference type="RefSeq" id="WP_092430539.1">
    <property type="nucleotide sequence ID" value="NZ_FOXM01000006.1"/>
</dbReference>
<reference evidence="16" key="1">
    <citation type="submission" date="2016-10" db="EMBL/GenBank/DDBJ databases">
        <authorList>
            <person name="Varghese N."/>
            <person name="Submissions S."/>
        </authorList>
    </citation>
    <scope>NUCLEOTIDE SEQUENCE [LARGE SCALE GENOMIC DNA]</scope>
    <source>
        <strain evidence="16">JCM 18195</strain>
    </source>
</reference>
<evidence type="ECO:0000256" key="11">
    <source>
        <dbReference type="SAM" id="Phobius"/>
    </source>
</evidence>
<keyword evidence="7 10" id="KW-0560">Oxidoreductase</keyword>
<feature type="domain" description="Pyridine nucleotide-disulphide oxidoreductase dimerisation" evidence="12">
    <location>
        <begin position="579"/>
        <end position="692"/>
    </location>
</feature>
<dbReference type="InterPro" id="IPR036188">
    <property type="entry name" value="FAD/NAD-bd_sf"/>
</dbReference>
<feature type="transmembrane region" description="Helical" evidence="11">
    <location>
        <begin position="88"/>
        <end position="109"/>
    </location>
</feature>
<comment type="subunit">
    <text evidence="3">Homodimer.</text>
</comment>
<dbReference type="InterPro" id="IPR016156">
    <property type="entry name" value="FAD/NAD-linked_Rdtase_dimer_sf"/>
</dbReference>
<evidence type="ECO:0000313" key="16">
    <source>
        <dbReference type="Proteomes" id="UP000243084"/>
    </source>
</evidence>
<dbReference type="FunFam" id="3.30.390.30:FF:000001">
    <property type="entry name" value="Dihydrolipoyl dehydrogenase"/>
    <property type="match status" value="1"/>
</dbReference>
<dbReference type="InterPro" id="IPR032816">
    <property type="entry name" value="VTT_dom"/>
</dbReference>
<dbReference type="PRINTS" id="PR00368">
    <property type="entry name" value="FADPNR"/>
</dbReference>
<name>A0A1I5TFH5_9GAMM</name>
<keyword evidence="16" id="KW-1185">Reference proteome</keyword>
<dbReference type="Gene3D" id="3.50.50.60">
    <property type="entry name" value="FAD/NAD(P)-binding domain"/>
    <property type="match status" value="2"/>
</dbReference>
<keyword evidence="8" id="KW-1015">Disulfide bond</keyword>
<evidence type="ECO:0000256" key="4">
    <source>
        <dbReference type="ARBA" id="ARBA00022630"/>
    </source>
</evidence>
<evidence type="ECO:0000256" key="7">
    <source>
        <dbReference type="ARBA" id="ARBA00023002"/>
    </source>
</evidence>
<dbReference type="Pfam" id="PF09335">
    <property type="entry name" value="VTT_dom"/>
    <property type="match status" value="1"/>
</dbReference>
<comment type="cofactor">
    <cofactor evidence="1">
        <name>FAD</name>
        <dbReference type="ChEBI" id="CHEBI:57692"/>
    </cofactor>
</comment>
<dbReference type="GO" id="GO:0003955">
    <property type="term" value="F:NAD(P)H dehydrogenase (quinone) activity"/>
    <property type="evidence" value="ECO:0007669"/>
    <property type="project" value="TreeGrafter"/>
</dbReference>
<keyword evidence="5 10" id="KW-0274">FAD</keyword>
<dbReference type="Gene3D" id="3.30.390.30">
    <property type="match status" value="1"/>
</dbReference>